<evidence type="ECO:0000313" key="3">
    <source>
        <dbReference type="Proteomes" id="UP000765509"/>
    </source>
</evidence>
<feature type="region of interest" description="Disordered" evidence="1">
    <location>
        <begin position="1"/>
        <end position="31"/>
    </location>
</feature>
<reference evidence="2" key="1">
    <citation type="submission" date="2021-03" db="EMBL/GenBank/DDBJ databases">
        <title>Draft genome sequence of rust myrtle Austropuccinia psidii MF-1, a brazilian biotype.</title>
        <authorList>
            <person name="Quecine M.C."/>
            <person name="Pachon D.M.R."/>
            <person name="Bonatelli M.L."/>
            <person name="Correr F.H."/>
            <person name="Franceschini L.M."/>
            <person name="Leite T.F."/>
            <person name="Margarido G.R.A."/>
            <person name="Almeida C.A."/>
            <person name="Ferrarezi J.A."/>
            <person name="Labate C.A."/>
        </authorList>
    </citation>
    <scope>NUCLEOTIDE SEQUENCE</scope>
    <source>
        <strain evidence="2">MF-1</strain>
    </source>
</reference>
<organism evidence="2 3">
    <name type="scientific">Austropuccinia psidii MF-1</name>
    <dbReference type="NCBI Taxonomy" id="1389203"/>
    <lineage>
        <taxon>Eukaryota</taxon>
        <taxon>Fungi</taxon>
        <taxon>Dikarya</taxon>
        <taxon>Basidiomycota</taxon>
        <taxon>Pucciniomycotina</taxon>
        <taxon>Pucciniomycetes</taxon>
        <taxon>Pucciniales</taxon>
        <taxon>Sphaerophragmiaceae</taxon>
        <taxon>Austropuccinia</taxon>
    </lineage>
</organism>
<accession>A0A9Q3H300</accession>
<proteinExistence type="predicted"/>
<name>A0A9Q3H300_9BASI</name>
<evidence type="ECO:0000256" key="1">
    <source>
        <dbReference type="SAM" id="MobiDB-lite"/>
    </source>
</evidence>
<gene>
    <name evidence="2" type="ORF">O181_029713</name>
</gene>
<comment type="caution">
    <text evidence="2">The sequence shown here is derived from an EMBL/GenBank/DDBJ whole genome shotgun (WGS) entry which is preliminary data.</text>
</comment>
<sequence>MQEQSCTRAKKALNEKTHLSHRRSARRWEPSWQAKTPAAKCTLHPKFHQISRDTSTHAIDSVRERHGMVKRFDAEIRISYHEPAFPSALRTLIDIFAAPIISFGDFNAQRPLITTSLSLHRSESLA</sequence>
<dbReference type="EMBL" id="AVOT02010361">
    <property type="protein sequence ID" value="MBW0489998.1"/>
    <property type="molecule type" value="Genomic_DNA"/>
</dbReference>
<protein>
    <submittedName>
        <fullName evidence="2">Uncharacterized protein</fullName>
    </submittedName>
</protein>
<dbReference type="AlphaFoldDB" id="A0A9Q3H300"/>
<keyword evidence="3" id="KW-1185">Reference proteome</keyword>
<dbReference type="Proteomes" id="UP000765509">
    <property type="component" value="Unassembled WGS sequence"/>
</dbReference>
<evidence type="ECO:0000313" key="2">
    <source>
        <dbReference type="EMBL" id="MBW0489998.1"/>
    </source>
</evidence>